<protein>
    <recommendedName>
        <fullName evidence="3 9">3-deoxy-D-manno-octulosonic acid transferase</fullName>
        <shortName evidence="9">Kdo transferase</shortName>
        <ecNumber evidence="2 9">2.4.99.12</ecNumber>
    </recommendedName>
    <alternativeName>
        <fullName evidence="5 9">Lipid IV(A) 3-deoxy-D-manno-octulosonic acid transferase</fullName>
    </alternativeName>
</protein>
<name>A0A2U8FFS5_9HELI</name>
<dbReference type="Proteomes" id="UP000244890">
    <property type="component" value="Chromosome"/>
</dbReference>
<feature type="domain" description="3-deoxy-D-manno-octulosonic-acid transferase N-terminal" evidence="10">
    <location>
        <begin position="35"/>
        <end position="205"/>
    </location>
</feature>
<comment type="subcellular location">
    <subcellularLocation>
        <location evidence="9">Cell membrane</location>
    </subcellularLocation>
</comment>
<feature type="active site" description="Proton acceptor" evidence="7">
    <location>
        <position position="62"/>
    </location>
</feature>
<feature type="site" description="Transition state stabilizer" evidence="8">
    <location>
        <position position="204"/>
    </location>
</feature>
<dbReference type="EMBL" id="CP021886">
    <property type="protein sequence ID" value="AWI35013.1"/>
    <property type="molecule type" value="Genomic_DNA"/>
</dbReference>
<keyword evidence="9" id="KW-0812">Transmembrane</keyword>
<reference evidence="11 12" key="1">
    <citation type="submission" date="2017-06" db="EMBL/GenBank/DDBJ databases">
        <title>Complete genome of Helicobacter apodemus.</title>
        <authorList>
            <person name="Cho S."/>
        </authorList>
    </citation>
    <scope>NUCLEOTIDE SEQUENCE [LARGE SCALE GENOMIC DNA]</scope>
    <source>
        <strain evidence="12">SNUVETPUB-15-01</strain>
    </source>
</reference>
<accession>A0A2U8FFS5</accession>
<evidence type="ECO:0000256" key="5">
    <source>
        <dbReference type="ARBA" id="ARBA00031445"/>
    </source>
</evidence>
<evidence type="ECO:0000256" key="1">
    <source>
        <dbReference type="ARBA" id="ARBA00004713"/>
    </source>
</evidence>
<comment type="catalytic activity">
    <reaction evidence="6 9">
        <text>lipid IVA (E. coli) + CMP-3-deoxy-beta-D-manno-octulosonate = alpha-Kdo-(2-&gt;6)-lipid IVA (E. coli) + CMP + H(+)</text>
        <dbReference type="Rhea" id="RHEA:28066"/>
        <dbReference type="ChEBI" id="CHEBI:15378"/>
        <dbReference type="ChEBI" id="CHEBI:58603"/>
        <dbReference type="ChEBI" id="CHEBI:60364"/>
        <dbReference type="ChEBI" id="CHEBI:60377"/>
        <dbReference type="ChEBI" id="CHEBI:85987"/>
        <dbReference type="EC" id="2.4.99.12"/>
    </reaction>
</comment>
<comment type="function">
    <text evidence="9">Involved in lipopolysaccharide (LPS) biosynthesis. Catalyzes the transfer of 3-deoxy-D-manno-octulosonate (Kdo) residue(s) from CMP-Kdo to lipid IV(A), the tetraacyldisaccharide-1,4'-bisphosphate precursor of lipid A.</text>
</comment>
<dbReference type="RefSeq" id="WP_108911769.1">
    <property type="nucleotide sequence ID" value="NZ_CP021886.1"/>
</dbReference>
<dbReference type="AlphaFoldDB" id="A0A2U8FFS5"/>
<dbReference type="OrthoDB" id="9789797at2"/>
<dbReference type="PANTHER" id="PTHR42755">
    <property type="entry name" value="3-DEOXY-MANNO-OCTULOSONATE CYTIDYLYLTRANSFERASE"/>
    <property type="match status" value="1"/>
</dbReference>
<comment type="pathway">
    <text evidence="1 9">Bacterial outer membrane biogenesis; LPS core biosynthesis.</text>
</comment>
<dbReference type="PANTHER" id="PTHR42755:SF1">
    <property type="entry name" value="3-DEOXY-D-MANNO-OCTULOSONIC ACID TRANSFERASE, MITOCHONDRIAL-RELATED"/>
    <property type="match status" value="1"/>
</dbReference>
<evidence type="ECO:0000256" key="3">
    <source>
        <dbReference type="ARBA" id="ARBA00019077"/>
    </source>
</evidence>
<dbReference type="EC" id="2.4.99.12" evidence="2 9"/>
<organism evidence="11 12">
    <name type="scientific">Helicobacter apodemus</name>
    <dbReference type="NCBI Taxonomy" id="135569"/>
    <lineage>
        <taxon>Bacteria</taxon>
        <taxon>Pseudomonadati</taxon>
        <taxon>Campylobacterota</taxon>
        <taxon>Epsilonproteobacteria</taxon>
        <taxon>Campylobacterales</taxon>
        <taxon>Helicobacteraceae</taxon>
        <taxon>Helicobacter</taxon>
    </lineage>
</organism>
<feature type="transmembrane region" description="Helical" evidence="9">
    <location>
        <begin position="6"/>
        <end position="28"/>
    </location>
</feature>
<evidence type="ECO:0000256" key="4">
    <source>
        <dbReference type="ARBA" id="ARBA00022679"/>
    </source>
</evidence>
<dbReference type="Gene3D" id="3.40.50.2000">
    <property type="entry name" value="Glycogen Phosphorylase B"/>
    <property type="match status" value="1"/>
</dbReference>
<dbReference type="InterPro" id="IPR038107">
    <property type="entry name" value="Glycos_transf_N_sf"/>
</dbReference>
<proteinExistence type="inferred from homology"/>
<dbReference type="UniPathway" id="UPA00958"/>
<keyword evidence="9" id="KW-0472">Membrane</keyword>
<dbReference type="GO" id="GO:0009245">
    <property type="term" value="P:lipid A biosynthetic process"/>
    <property type="evidence" value="ECO:0007669"/>
    <property type="project" value="TreeGrafter"/>
</dbReference>
<evidence type="ECO:0000259" key="10">
    <source>
        <dbReference type="Pfam" id="PF04413"/>
    </source>
</evidence>
<dbReference type="GO" id="GO:0009244">
    <property type="term" value="P:lipopolysaccharide core region biosynthetic process"/>
    <property type="evidence" value="ECO:0007669"/>
    <property type="project" value="UniProtKB-UniRule"/>
</dbReference>
<feature type="site" description="Transition state stabilizer" evidence="8">
    <location>
        <position position="130"/>
    </location>
</feature>
<evidence type="ECO:0000256" key="6">
    <source>
        <dbReference type="ARBA" id="ARBA00049183"/>
    </source>
</evidence>
<evidence type="ECO:0000313" key="12">
    <source>
        <dbReference type="Proteomes" id="UP000244890"/>
    </source>
</evidence>
<dbReference type="GO" id="GO:0005886">
    <property type="term" value="C:plasma membrane"/>
    <property type="evidence" value="ECO:0007669"/>
    <property type="project" value="UniProtKB-SubCell"/>
</dbReference>
<dbReference type="KEGG" id="had:CDV25_09760"/>
<keyword evidence="9" id="KW-0448">Lipopolysaccharide biosynthesis</keyword>
<dbReference type="GO" id="GO:0043842">
    <property type="term" value="F:Kdo transferase activity"/>
    <property type="evidence" value="ECO:0007669"/>
    <property type="project" value="UniProtKB-EC"/>
</dbReference>
<keyword evidence="9" id="KW-1133">Transmembrane helix</keyword>
<gene>
    <name evidence="11" type="ORF">CDV25_09760</name>
</gene>
<evidence type="ECO:0000256" key="2">
    <source>
        <dbReference type="ARBA" id="ARBA00012621"/>
    </source>
</evidence>
<evidence type="ECO:0000256" key="7">
    <source>
        <dbReference type="PIRSR" id="PIRSR639901-1"/>
    </source>
</evidence>
<dbReference type="InterPro" id="IPR039901">
    <property type="entry name" value="Kdotransferase"/>
</dbReference>
<keyword evidence="9" id="KW-1003">Cell membrane</keyword>
<keyword evidence="4 9" id="KW-0808">Transferase</keyword>
<dbReference type="InterPro" id="IPR007507">
    <property type="entry name" value="Glycos_transf_N"/>
</dbReference>
<sequence length="409" mass="46886">MYLFVFCYYVLVSLVHLCALPILFLLSFKSKYEESLKRRFFIPEFLEEGADIYWIHACSFGEIKALEPVVEALEKALKDNEKILLTTITQTGFTLAQENYPKCIVCYLPFESFIPFWIQNLSLKAFVLFEAELWLMPVFYAKKKGAKTFLINARISSFEKYQKGKFFYKRFFCYIDKIFCQKRGDKRNFEALGAKDVEVYGNLKLCVNPQVTQEYPIPNQKIWVIASTHQKDSTLEEVLILKSLLKVLPKDLESCPRILFVPRHLERIGGIQKALDALLKSHNLPNLVVSSKVGIEKSLHFPFVLIDKMGVLNNLYALAELVILGGSFLKGIGGHNPIEPAFFGVKLISGPYIFHQRALFDGIQNYVLCDISQLENVLLYVDCLYPSCIIKKIKISRIIQALRGVSEKA</sequence>
<dbReference type="NCBIfam" id="NF004389">
    <property type="entry name" value="PRK05749.1-5"/>
    <property type="match status" value="1"/>
</dbReference>
<dbReference type="Gene3D" id="3.40.50.11720">
    <property type="entry name" value="3-Deoxy-D-manno-octulosonic-acid transferase, N-terminal domain"/>
    <property type="match status" value="1"/>
</dbReference>
<comment type="similarity">
    <text evidence="9">Belongs to the glycosyltransferase group 1 family.</text>
</comment>
<evidence type="ECO:0000256" key="9">
    <source>
        <dbReference type="RuleBase" id="RU365103"/>
    </source>
</evidence>
<evidence type="ECO:0000256" key="8">
    <source>
        <dbReference type="PIRSR" id="PIRSR639901-2"/>
    </source>
</evidence>
<evidence type="ECO:0000313" key="11">
    <source>
        <dbReference type="EMBL" id="AWI35013.1"/>
    </source>
</evidence>
<dbReference type="Pfam" id="PF04413">
    <property type="entry name" value="Glycos_transf_N"/>
    <property type="match status" value="1"/>
</dbReference>